<name>A0AAE2RPX0_CLOBE</name>
<comment type="similarity">
    <text evidence="1">Belongs to the ATP-dependent AMP-binding enzyme family.</text>
</comment>
<evidence type="ECO:0000256" key="2">
    <source>
        <dbReference type="ARBA" id="ARBA00022598"/>
    </source>
</evidence>
<dbReference type="Proteomes" id="UP000631418">
    <property type="component" value="Unassembled WGS sequence"/>
</dbReference>
<dbReference type="GO" id="GO:0031956">
    <property type="term" value="F:medium-chain fatty acid-CoA ligase activity"/>
    <property type="evidence" value="ECO:0007669"/>
    <property type="project" value="TreeGrafter"/>
</dbReference>
<dbReference type="InterPro" id="IPR042099">
    <property type="entry name" value="ANL_N_sf"/>
</dbReference>
<dbReference type="CDD" id="cd04433">
    <property type="entry name" value="AFD_class_I"/>
    <property type="match status" value="1"/>
</dbReference>
<organism evidence="4 5">
    <name type="scientific">Clostridium beijerinckii</name>
    <name type="common">Clostridium MP</name>
    <dbReference type="NCBI Taxonomy" id="1520"/>
    <lineage>
        <taxon>Bacteria</taxon>
        <taxon>Bacillati</taxon>
        <taxon>Bacillota</taxon>
        <taxon>Clostridia</taxon>
        <taxon>Eubacteriales</taxon>
        <taxon>Clostridiaceae</taxon>
        <taxon>Clostridium</taxon>
    </lineage>
</organism>
<dbReference type="AlphaFoldDB" id="A0AAE2RPX0"/>
<evidence type="ECO:0000313" key="4">
    <source>
        <dbReference type="EMBL" id="MBF7807453.1"/>
    </source>
</evidence>
<gene>
    <name evidence="4" type="ORF">IS491_01725</name>
</gene>
<accession>A0AAE2RPX0</accession>
<dbReference type="RefSeq" id="WP_011968031.1">
    <property type="nucleotide sequence ID" value="NZ_CP073279.1"/>
</dbReference>
<dbReference type="EMBL" id="JADOEF010000001">
    <property type="protein sequence ID" value="MBF7807453.1"/>
    <property type="molecule type" value="Genomic_DNA"/>
</dbReference>
<dbReference type="GO" id="GO:0006631">
    <property type="term" value="P:fatty acid metabolic process"/>
    <property type="evidence" value="ECO:0007669"/>
    <property type="project" value="TreeGrafter"/>
</dbReference>
<dbReference type="OMA" id="EKHIIYA"/>
<comment type="caution">
    <text evidence="4">The sequence shown here is derived from an EMBL/GenBank/DDBJ whole genome shotgun (WGS) entry which is preliminary data.</text>
</comment>
<dbReference type="PANTHER" id="PTHR43201">
    <property type="entry name" value="ACYL-COA SYNTHETASE"/>
    <property type="match status" value="1"/>
</dbReference>
<proteinExistence type="inferred from homology"/>
<evidence type="ECO:0000256" key="1">
    <source>
        <dbReference type="ARBA" id="ARBA00006432"/>
    </source>
</evidence>
<dbReference type="InterPro" id="IPR000873">
    <property type="entry name" value="AMP-dep_synth/lig_dom"/>
</dbReference>
<dbReference type="Pfam" id="PF00501">
    <property type="entry name" value="AMP-binding"/>
    <property type="match status" value="1"/>
</dbReference>
<evidence type="ECO:0000313" key="5">
    <source>
        <dbReference type="Proteomes" id="UP000631418"/>
    </source>
</evidence>
<dbReference type="PANTHER" id="PTHR43201:SF5">
    <property type="entry name" value="MEDIUM-CHAIN ACYL-COA LIGASE ACSF2, MITOCHONDRIAL"/>
    <property type="match status" value="1"/>
</dbReference>
<dbReference type="SUPFAM" id="SSF56801">
    <property type="entry name" value="Acetyl-CoA synthetase-like"/>
    <property type="match status" value="1"/>
</dbReference>
<keyword evidence="2 4" id="KW-0436">Ligase</keyword>
<reference evidence="4" key="1">
    <citation type="submission" date="2020-11" db="EMBL/GenBank/DDBJ databases">
        <authorList>
            <person name="Thieme N."/>
            <person name="Liebl W."/>
            <person name="Zverlov V."/>
        </authorList>
    </citation>
    <scope>NUCLEOTIDE SEQUENCE</scope>
    <source>
        <strain evidence="4">NT08</strain>
    </source>
</reference>
<dbReference type="Gene3D" id="3.40.50.12780">
    <property type="entry name" value="N-terminal domain of ligase-like"/>
    <property type="match status" value="1"/>
</dbReference>
<evidence type="ECO:0000259" key="3">
    <source>
        <dbReference type="Pfam" id="PF00501"/>
    </source>
</evidence>
<feature type="domain" description="AMP-dependent synthetase/ligase" evidence="3">
    <location>
        <begin position="27"/>
        <end position="299"/>
    </location>
</feature>
<sequence length="437" mass="49343">MKQDVSYKGEFVSDDFWHVNTRKIVLMLKQKKIGYKDIVICKSNSHIGVYIHWLACVEIGFIPIFVSSEFSIDSIKLLNNNIGAKVVLESVGTDHYVYLISDTCSKSPFLNNIKENSIIHLTSATTGNPKLVVRTKEQIDSEITRYSKYLNIDENDSILPIVPIYTSFGFISGMLLSMKVNAKLILPDIILPRNIIQLSNLNKATVMLGVSYFYRKMLAISSKYTLNNELRYVISSGGPMEEGLQKDFKDRFGIKLLQQYGSTETGSLCIGCSEDSYRSVGKPIPGVKFKIINDKDDKPWVYVSSPTTIGAYMTKDGIVELDKTLYKIGDLGRIKENGEVELLGRSDDILVVDGKKVDKKMVASVIKKINCIDKVNIFLTKNNDTTELTCEYCSDKKVTKETFVNHCKMVLANYQIPKKFLKVNEMKNVGRSSWKTE</sequence>
<protein>
    <submittedName>
        <fullName evidence="4">Acyl--CoA ligase</fullName>
    </submittedName>
</protein>